<evidence type="ECO:0000313" key="10">
    <source>
        <dbReference type="EMBL" id="GLY91368.1"/>
    </source>
</evidence>
<evidence type="ECO:0000256" key="2">
    <source>
        <dbReference type="ARBA" id="ARBA00022527"/>
    </source>
</evidence>
<keyword evidence="6" id="KW-0067">ATP-binding</keyword>
<dbReference type="GO" id="GO:0004674">
    <property type="term" value="F:protein serine/threonine kinase activity"/>
    <property type="evidence" value="ECO:0007669"/>
    <property type="project" value="UniProtKB-KW"/>
</dbReference>
<dbReference type="PROSITE" id="PS00108">
    <property type="entry name" value="PROTEIN_KINASE_ST"/>
    <property type="match status" value="1"/>
</dbReference>
<dbReference type="AlphaFoldDB" id="A0A9W6SD71"/>
<keyword evidence="3" id="KW-0808">Transferase</keyword>
<dbReference type="Proteomes" id="UP001165074">
    <property type="component" value="Unassembled WGS sequence"/>
</dbReference>
<dbReference type="Pfam" id="PF00069">
    <property type="entry name" value="Pkinase"/>
    <property type="match status" value="1"/>
</dbReference>
<evidence type="ECO:0000256" key="7">
    <source>
        <dbReference type="SAM" id="MobiDB-lite"/>
    </source>
</evidence>
<keyword evidence="4" id="KW-0547">Nucleotide-binding</keyword>
<evidence type="ECO:0000313" key="11">
    <source>
        <dbReference type="Proteomes" id="UP001165074"/>
    </source>
</evidence>
<keyword evidence="11" id="KW-1185">Reference proteome</keyword>
<sequence length="343" mass="36621">MGTVWHARDEVLGRDVAVKEVILPHGFSDEEREVQHKRTFREARTAARLSHPGVVTVYDVVEEDGRPWIVMELIRARSLHEQIKKDGPLPPRRVAEIGRQMAGALRVAHEAGILHRDVKPSNVLVGGSRAVLTDFGIARAQSDATLTQTGMLIGSPAYIAPERARGRVAVPASDLWSLGVTMYAAVEGKSPFERPDAMASLVAVLTDDPEPAPNAGPLRPVIEGLLRKDPAQRLTVDEVAAMLDRVLAGDAEAEPDDPPADAPDGATRRLPPSVLSAVKDADPSPAEAHADDVDEEAEPPTAAVTAPDPGGQIGASPYPIRSIVIVAAVLLVLFGVFFFATFS</sequence>
<evidence type="ECO:0000256" key="6">
    <source>
        <dbReference type="ARBA" id="ARBA00022840"/>
    </source>
</evidence>
<dbReference type="SMART" id="SM00220">
    <property type="entry name" value="S_TKc"/>
    <property type="match status" value="1"/>
</dbReference>
<organism evidence="10 11">
    <name type="scientific">Actinoallomurus iriomotensis</name>
    <dbReference type="NCBI Taxonomy" id="478107"/>
    <lineage>
        <taxon>Bacteria</taxon>
        <taxon>Bacillati</taxon>
        <taxon>Actinomycetota</taxon>
        <taxon>Actinomycetes</taxon>
        <taxon>Streptosporangiales</taxon>
        <taxon>Thermomonosporaceae</taxon>
        <taxon>Actinoallomurus</taxon>
    </lineage>
</organism>
<dbReference type="RefSeq" id="WP_432706016.1">
    <property type="nucleotide sequence ID" value="NZ_BSTK01000020.1"/>
</dbReference>
<accession>A0A9W6SD71</accession>
<dbReference type="PROSITE" id="PS50011">
    <property type="entry name" value="PROTEIN_KINASE_DOM"/>
    <property type="match status" value="1"/>
</dbReference>
<evidence type="ECO:0000256" key="4">
    <source>
        <dbReference type="ARBA" id="ARBA00022741"/>
    </source>
</evidence>
<dbReference type="Gene3D" id="3.30.200.20">
    <property type="entry name" value="Phosphorylase Kinase, domain 1"/>
    <property type="match status" value="1"/>
</dbReference>
<dbReference type="Gene3D" id="1.10.510.10">
    <property type="entry name" value="Transferase(Phosphotransferase) domain 1"/>
    <property type="match status" value="1"/>
</dbReference>
<proteinExistence type="predicted"/>
<dbReference type="EC" id="2.7.11.1" evidence="1"/>
<evidence type="ECO:0000259" key="9">
    <source>
        <dbReference type="PROSITE" id="PS50011"/>
    </source>
</evidence>
<gene>
    <name evidence="10" type="ORF">Airi02_092970</name>
</gene>
<feature type="transmembrane region" description="Helical" evidence="8">
    <location>
        <begin position="323"/>
        <end position="342"/>
    </location>
</feature>
<dbReference type="CDD" id="cd14014">
    <property type="entry name" value="STKc_PknB_like"/>
    <property type="match status" value="1"/>
</dbReference>
<dbReference type="InterPro" id="IPR000719">
    <property type="entry name" value="Prot_kinase_dom"/>
</dbReference>
<keyword evidence="2" id="KW-0723">Serine/threonine-protein kinase</keyword>
<comment type="caution">
    <text evidence="10">The sequence shown here is derived from an EMBL/GenBank/DDBJ whole genome shotgun (WGS) entry which is preliminary data.</text>
</comment>
<keyword evidence="8" id="KW-0472">Membrane</keyword>
<dbReference type="InterPro" id="IPR008271">
    <property type="entry name" value="Ser/Thr_kinase_AS"/>
</dbReference>
<dbReference type="PANTHER" id="PTHR43289:SF6">
    <property type="entry name" value="SERINE_THREONINE-PROTEIN KINASE NEKL-3"/>
    <property type="match status" value="1"/>
</dbReference>
<evidence type="ECO:0000256" key="5">
    <source>
        <dbReference type="ARBA" id="ARBA00022777"/>
    </source>
</evidence>
<dbReference type="GO" id="GO:0005524">
    <property type="term" value="F:ATP binding"/>
    <property type="evidence" value="ECO:0007669"/>
    <property type="project" value="UniProtKB-KW"/>
</dbReference>
<feature type="compositionally biased region" description="Low complexity" evidence="7">
    <location>
        <begin position="299"/>
        <end position="309"/>
    </location>
</feature>
<dbReference type="SUPFAM" id="SSF56112">
    <property type="entry name" value="Protein kinase-like (PK-like)"/>
    <property type="match status" value="1"/>
</dbReference>
<keyword evidence="5" id="KW-0418">Kinase</keyword>
<dbReference type="EMBL" id="BSTK01000020">
    <property type="protein sequence ID" value="GLY91368.1"/>
    <property type="molecule type" value="Genomic_DNA"/>
</dbReference>
<evidence type="ECO:0000256" key="8">
    <source>
        <dbReference type="SAM" id="Phobius"/>
    </source>
</evidence>
<dbReference type="PANTHER" id="PTHR43289">
    <property type="entry name" value="MITOGEN-ACTIVATED PROTEIN KINASE KINASE KINASE 20-RELATED"/>
    <property type="match status" value="1"/>
</dbReference>
<dbReference type="InterPro" id="IPR011009">
    <property type="entry name" value="Kinase-like_dom_sf"/>
</dbReference>
<reference evidence="10" key="1">
    <citation type="submission" date="2023-03" db="EMBL/GenBank/DDBJ databases">
        <title>Actinoallomurus iriomotensis NBRC 103684.</title>
        <authorList>
            <person name="Ichikawa N."/>
            <person name="Sato H."/>
            <person name="Tonouchi N."/>
        </authorList>
    </citation>
    <scope>NUCLEOTIDE SEQUENCE</scope>
    <source>
        <strain evidence="10">NBRC 103684</strain>
    </source>
</reference>
<protein>
    <recommendedName>
        <fullName evidence="1">non-specific serine/threonine protein kinase</fullName>
        <ecNumber evidence="1">2.7.11.1</ecNumber>
    </recommendedName>
</protein>
<name>A0A9W6SD71_9ACTN</name>
<evidence type="ECO:0000256" key="1">
    <source>
        <dbReference type="ARBA" id="ARBA00012513"/>
    </source>
</evidence>
<evidence type="ECO:0000256" key="3">
    <source>
        <dbReference type="ARBA" id="ARBA00022679"/>
    </source>
</evidence>
<keyword evidence="8" id="KW-1133">Transmembrane helix</keyword>
<feature type="region of interest" description="Disordered" evidence="7">
    <location>
        <begin position="249"/>
        <end position="311"/>
    </location>
</feature>
<keyword evidence="8" id="KW-0812">Transmembrane</keyword>
<feature type="domain" description="Protein kinase" evidence="9">
    <location>
        <begin position="1"/>
        <end position="247"/>
    </location>
</feature>